<organism evidence="1 2">
    <name type="scientific">Cichorium intybus</name>
    <name type="common">Chicory</name>
    <dbReference type="NCBI Taxonomy" id="13427"/>
    <lineage>
        <taxon>Eukaryota</taxon>
        <taxon>Viridiplantae</taxon>
        <taxon>Streptophyta</taxon>
        <taxon>Embryophyta</taxon>
        <taxon>Tracheophyta</taxon>
        <taxon>Spermatophyta</taxon>
        <taxon>Magnoliopsida</taxon>
        <taxon>eudicotyledons</taxon>
        <taxon>Gunneridae</taxon>
        <taxon>Pentapetalae</taxon>
        <taxon>asterids</taxon>
        <taxon>campanulids</taxon>
        <taxon>Asterales</taxon>
        <taxon>Asteraceae</taxon>
        <taxon>Cichorioideae</taxon>
        <taxon>Cichorieae</taxon>
        <taxon>Cichoriinae</taxon>
        <taxon>Cichorium</taxon>
    </lineage>
</organism>
<keyword evidence="2" id="KW-1185">Reference proteome</keyword>
<evidence type="ECO:0000313" key="2">
    <source>
        <dbReference type="Proteomes" id="UP001055811"/>
    </source>
</evidence>
<dbReference type="Proteomes" id="UP001055811">
    <property type="component" value="Linkage Group LG07"/>
</dbReference>
<evidence type="ECO:0000313" key="1">
    <source>
        <dbReference type="EMBL" id="KAI3708685.1"/>
    </source>
</evidence>
<protein>
    <submittedName>
        <fullName evidence="1">Uncharacterized protein</fullName>
    </submittedName>
</protein>
<sequence>MEVQDEKLRVPVLETKTLEKIYSKQKVRLFYALHEDQGELEKINEEAKQSSIVSGAEILQGFEASVRV</sequence>
<dbReference type="EMBL" id="CM042015">
    <property type="protein sequence ID" value="KAI3708685.1"/>
    <property type="molecule type" value="Genomic_DNA"/>
</dbReference>
<proteinExistence type="predicted"/>
<gene>
    <name evidence="1" type="ORF">L2E82_38034</name>
</gene>
<comment type="caution">
    <text evidence="1">The sequence shown here is derived from an EMBL/GenBank/DDBJ whole genome shotgun (WGS) entry which is preliminary data.</text>
</comment>
<reference evidence="1 2" key="2">
    <citation type="journal article" date="2022" name="Mol. Ecol. Resour.">
        <title>The genomes of chicory, endive, great burdock and yacon provide insights into Asteraceae paleo-polyploidization history and plant inulin production.</title>
        <authorList>
            <person name="Fan W."/>
            <person name="Wang S."/>
            <person name="Wang H."/>
            <person name="Wang A."/>
            <person name="Jiang F."/>
            <person name="Liu H."/>
            <person name="Zhao H."/>
            <person name="Xu D."/>
            <person name="Zhang Y."/>
        </authorList>
    </citation>
    <scope>NUCLEOTIDE SEQUENCE [LARGE SCALE GENOMIC DNA]</scope>
    <source>
        <strain evidence="2">cv. Punajuju</strain>
        <tissue evidence="1">Leaves</tissue>
    </source>
</reference>
<accession>A0ACB9AJS6</accession>
<reference evidence="2" key="1">
    <citation type="journal article" date="2022" name="Mol. Ecol. Resour.">
        <title>The genomes of chicory, endive, great burdock and yacon provide insights into Asteraceae palaeo-polyploidization history and plant inulin production.</title>
        <authorList>
            <person name="Fan W."/>
            <person name="Wang S."/>
            <person name="Wang H."/>
            <person name="Wang A."/>
            <person name="Jiang F."/>
            <person name="Liu H."/>
            <person name="Zhao H."/>
            <person name="Xu D."/>
            <person name="Zhang Y."/>
        </authorList>
    </citation>
    <scope>NUCLEOTIDE SEQUENCE [LARGE SCALE GENOMIC DNA]</scope>
    <source>
        <strain evidence="2">cv. Punajuju</strain>
    </source>
</reference>
<name>A0ACB9AJS6_CICIN</name>